<feature type="binding site" evidence="10">
    <location>
        <position position="202"/>
    </location>
    <ligand>
        <name>Mn(2+)</name>
        <dbReference type="ChEBI" id="CHEBI:29035"/>
    </ligand>
</feature>
<reference evidence="11 12" key="1">
    <citation type="submission" date="2020-04" db="EMBL/GenBank/DDBJ databases">
        <authorList>
            <person name="Zheng R.K."/>
            <person name="Sun C.M."/>
        </authorList>
    </citation>
    <scope>NUCLEOTIDE SEQUENCE [LARGE SCALE GENOMIC DNA]</scope>
    <source>
        <strain evidence="12">zrk29</strain>
    </source>
</reference>
<evidence type="ECO:0000313" key="12">
    <source>
        <dbReference type="Proteomes" id="UP000512167"/>
    </source>
</evidence>
<dbReference type="GO" id="GO:0046872">
    <property type="term" value="F:metal ion binding"/>
    <property type="evidence" value="ECO:0007669"/>
    <property type="project" value="UniProtKB-UniRule"/>
</dbReference>
<evidence type="ECO:0000256" key="4">
    <source>
        <dbReference type="ARBA" id="ARBA00022801"/>
    </source>
</evidence>
<dbReference type="NCBIfam" id="TIGR00287">
    <property type="entry name" value="cas1"/>
    <property type="match status" value="1"/>
</dbReference>
<keyword evidence="7 10" id="KW-0238">DNA-binding</keyword>
<keyword evidence="1 10" id="KW-0540">Nuclease</keyword>
<dbReference type="PANTHER" id="PTHR34353">
    <property type="entry name" value="CRISPR-ASSOCIATED ENDONUCLEASE CAS1 1"/>
    <property type="match status" value="1"/>
</dbReference>
<evidence type="ECO:0000256" key="10">
    <source>
        <dbReference type="HAMAP-Rule" id="MF_01470"/>
    </source>
</evidence>
<evidence type="ECO:0000256" key="8">
    <source>
        <dbReference type="ARBA" id="ARBA00023211"/>
    </source>
</evidence>
<keyword evidence="4 10" id="KW-0378">Hydrolase</keyword>
<dbReference type="InterPro" id="IPR002729">
    <property type="entry name" value="CRISPR-assoc_Cas1"/>
</dbReference>
<dbReference type="Gene3D" id="1.20.120.920">
    <property type="entry name" value="CRISPR-associated endonuclease Cas1, C-terminal domain"/>
    <property type="match status" value="1"/>
</dbReference>
<comment type="cofactor">
    <cofactor evidence="10">
        <name>Mg(2+)</name>
        <dbReference type="ChEBI" id="CHEBI:18420"/>
    </cofactor>
    <cofactor evidence="10">
        <name>Mn(2+)</name>
        <dbReference type="ChEBI" id="CHEBI:29035"/>
    </cofactor>
</comment>
<evidence type="ECO:0000256" key="6">
    <source>
        <dbReference type="ARBA" id="ARBA00023118"/>
    </source>
</evidence>
<evidence type="ECO:0000313" key="11">
    <source>
        <dbReference type="EMBL" id="QLY40370.1"/>
    </source>
</evidence>
<dbReference type="NCBIfam" id="TIGR03639">
    <property type="entry name" value="cas1_NMENI"/>
    <property type="match status" value="1"/>
</dbReference>
<keyword evidence="3 10" id="KW-0255">Endonuclease</keyword>
<comment type="subunit">
    <text evidence="9 10">Homodimer, forms a heterotetramer with a Cas2 homodimer.</text>
</comment>
<evidence type="ECO:0000256" key="7">
    <source>
        <dbReference type="ARBA" id="ARBA00023125"/>
    </source>
</evidence>
<dbReference type="KEGG" id="tbk:HF295_05650"/>
<keyword evidence="5 10" id="KW-0460">Magnesium</keyword>
<gene>
    <name evidence="10 11" type="primary">cas1</name>
    <name evidence="11" type="ORF">HF295_05650</name>
</gene>
<comment type="similarity">
    <text evidence="10">Belongs to the CRISPR-associated endonuclease Cas1 family.</text>
</comment>
<dbReference type="EMBL" id="CP051151">
    <property type="protein sequence ID" value="QLY40370.1"/>
    <property type="molecule type" value="Genomic_DNA"/>
</dbReference>
<dbReference type="Proteomes" id="UP000512167">
    <property type="component" value="Chromosome"/>
</dbReference>
<proteinExistence type="inferred from homology"/>
<evidence type="ECO:0000256" key="9">
    <source>
        <dbReference type="ARBA" id="ARBA00038592"/>
    </source>
</evidence>
<dbReference type="InterPro" id="IPR019855">
    <property type="entry name" value="CRISPR-assoc_Cas1_NMENI"/>
</dbReference>
<sequence>MGFRTVVIKKRCKLSYSLNYLIYRGEEEYKINLQEISTLIIESTAVSLTSSLIAELSNRKVNVIFCNNKHNPESQLMPFYGCHNSSLKIKEQLTWTKKTKDEIWKKIVEQKIDAQKQNLELMNCEEKNMLEDYSLKVKIGDVTNREGHAAKVYFNSFFGKDFTRSSGVFINTVLNYGYTILLSHINRYVVSSGYLTQLGIHHKSEYNDFNFSCDLVEPFRPIIDRYAISGEINEENFKKKLSNLDTIKLIIKDQKTNLENGIKIFCSSVFKALNERKPEYIEMYKSYEF</sequence>
<organism evidence="11 12">
    <name type="scientific">Hujiaoplasma nucleasis</name>
    <dbReference type="NCBI Taxonomy" id="2725268"/>
    <lineage>
        <taxon>Bacteria</taxon>
        <taxon>Bacillati</taxon>
        <taxon>Mycoplasmatota</taxon>
        <taxon>Mollicutes</taxon>
        <taxon>Candidatus Izemoplasmatales</taxon>
        <taxon>Hujiaoplasmataceae</taxon>
        <taxon>Hujiaoplasma</taxon>
    </lineage>
</organism>
<dbReference type="InterPro" id="IPR042211">
    <property type="entry name" value="CRISPR-assoc_Cas1_N"/>
</dbReference>
<name>A0A7L6N280_9MOLU</name>
<dbReference type="AlphaFoldDB" id="A0A7L6N280"/>
<comment type="function">
    <text evidence="10">CRISPR (clustered regularly interspaced short palindromic repeat), is an adaptive immune system that provides protection against mobile genetic elements (viruses, transposable elements and conjugative plasmids). CRISPR clusters contain spacers, sequences complementary to antecedent mobile elements, and target invading nucleic acids. CRISPR clusters are transcribed and processed into CRISPR RNA (crRNA). Acts as a dsDNA endonuclease. Involved in the integration of spacer DNA into the CRISPR cassette.</text>
</comment>
<keyword evidence="2 10" id="KW-0479">Metal-binding</keyword>
<dbReference type="EC" id="3.1.-.-" evidence="10"/>
<dbReference type="PANTHER" id="PTHR34353:SF2">
    <property type="entry name" value="CRISPR-ASSOCIATED ENDONUCLEASE CAS1 1"/>
    <property type="match status" value="1"/>
</dbReference>
<evidence type="ECO:0000256" key="1">
    <source>
        <dbReference type="ARBA" id="ARBA00022722"/>
    </source>
</evidence>
<keyword evidence="12" id="KW-1185">Reference proteome</keyword>
<evidence type="ECO:0000256" key="3">
    <source>
        <dbReference type="ARBA" id="ARBA00022759"/>
    </source>
</evidence>
<dbReference type="GO" id="GO:0051607">
    <property type="term" value="P:defense response to virus"/>
    <property type="evidence" value="ECO:0007669"/>
    <property type="project" value="UniProtKB-UniRule"/>
</dbReference>
<feature type="binding site" evidence="10">
    <location>
        <position position="217"/>
    </location>
    <ligand>
        <name>Mn(2+)</name>
        <dbReference type="ChEBI" id="CHEBI:29035"/>
    </ligand>
</feature>
<keyword evidence="6 10" id="KW-0051">Antiviral defense</keyword>
<evidence type="ECO:0000256" key="2">
    <source>
        <dbReference type="ARBA" id="ARBA00022723"/>
    </source>
</evidence>
<protein>
    <recommendedName>
        <fullName evidence="10">CRISPR-associated endonuclease Cas1</fullName>
        <ecNumber evidence="10">3.1.-.-</ecNumber>
    </recommendedName>
</protein>
<dbReference type="GO" id="GO:0043571">
    <property type="term" value="P:maintenance of CRISPR repeat elements"/>
    <property type="evidence" value="ECO:0007669"/>
    <property type="project" value="UniProtKB-UniRule"/>
</dbReference>
<feature type="binding site" evidence="10">
    <location>
        <position position="146"/>
    </location>
    <ligand>
        <name>Mn(2+)</name>
        <dbReference type="ChEBI" id="CHEBI:29035"/>
    </ligand>
</feature>
<dbReference type="HAMAP" id="MF_01470">
    <property type="entry name" value="Cas1"/>
    <property type="match status" value="1"/>
</dbReference>
<accession>A0A7L6N280</accession>
<keyword evidence="8 10" id="KW-0464">Manganese</keyword>
<dbReference type="GO" id="GO:0016787">
    <property type="term" value="F:hydrolase activity"/>
    <property type="evidence" value="ECO:0007669"/>
    <property type="project" value="UniProtKB-KW"/>
</dbReference>
<evidence type="ECO:0000256" key="5">
    <source>
        <dbReference type="ARBA" id="ARBA00022842"/>
    </source>
</evidence>
<dbReference type="GO" id="GO:0003677">
    <property type="term" value="F:DNA binding"/>
    <property type="evidence" value="ECO:0007669"/>
    <property type="project" value="UniProtKB-KW"/>
</dbReference>
<dbReference type="InterPro" id="IPR050646">
    <property type="entry name" value="Cas1"/>
</dbReference>
<dbReference type="InterPro" id="IPR042206">
    <property type="entry name" value="CRISPR-assoc_Cas1_C"/>
</dbReference>
<dbReference type="RefSeq" id="WP_312031203.1">
    <property type="nucleotide sequence ID" value="NZ_CP051151.1"/>
</dbReference>
<dbReference type="Gene3D" id="3.100.10.20">
    <property type="entry name" value="CRISPR-associated endonuclease Cas1, N-terminal domain"/>
    <property type="match status" value="1"/>
</dbReference>
<dbReference type="Pfam" id="PF01867">
    <property type="entry name" value="Cas_Cas1"/>
    <property type="match status" value="1"/>
</dbReference>
<dbReference type="GO" id="GO:0004520">
    <property type="term" value="F:DNA endonuclease activity"/>
    <property type="evidence" value="ECO:0007669"/>
    <property type="project" value="InterPro"/>
</dbReference>